<dbReference type="InterPro" id="IPR003451">
    <property type="entry name" value="LytB/IspH"/>
</dbReference>
<evidence type="ECO:0000256" key="5">
    <source>
        <dbReference type="ARBA" id="ARBA00023014"/>
    </source>
</evidence>
<dbReference type="GO" id="GO:0051539">
    <property type="term" value="F:4 iron, 4 sulfur cluster binding"/>
    <property type="evidence" value="ECO:0007669"/>
    <property type="project" value="UniProtKB-KW"/>
</dbReference>
<evidence type="ECO:0000313" key="6">
    <source>
        <dbReference type="EMBL" id="HGI31192.1"/>
    </source>
</evidence>
<accession>A0A7V3YHG7</accession>
<dbReference type="GO" id="GO:0050992">
    <property type="term" value="P:dimethylallyl diphosphate biosynthetic process"/>
    <property type="evidence" value="ECO:0007669"/>
    <property type="project" value="InterPro"/>
</dbReference>
<dbReference type="AlphaFoldDB" id="A0A7V3YHG7"/>
<dbReference type="PANTHER" id="PTHR30426:SF0">
    <property type="entry name" value="4-HYDROXY-3-METHYLBUT-2-ENYL DIPHOSPHATE REDUCTASE"/>
    <property type="match status" value="1"/>
</dbReference>
<comment type="caution">
    <text evidence="6">The sequence shown here is derived from an EMBL/GenBank/DDBJ whole genome shotgun (WGS) entry which is preliminary data.</text>
</comment>
<gene>
    <name evidence="6" type="primary">ispH</name>
    <name evidence="6" type="ORF">ENV30_07820</name>
</gene>
<organism evidence="6">
    <name type="scientific">Candidatus Caldatribacterium californiense</name>
    <dbReference type="NCBI Taxonomy" id="1454726"/>
    <lineage>
        <taxon>Bacteria</taxon>
        <taxon>Pseudomonadati</taxon>
        <taxon>Atribacterota</taxon>
        <taxon>Atribacteria</taxon>
        <taxon>Atribacterales</taxon>
        <taxon>Candidatus Caldatribacteriaceae</taxon>
        <taxon>Candidatus Caldatribacterium</taxon>
    </lineage>
</organism>
<evidence type="ECO:0000256" key="2">
    <source>
        <dbReference type="ARBA" id="ARBA00022485"/>
    </source>
</evidence>
<keyword evidence="4" id="KW-0408">Iron</keyword>
<keyword evidence="2" id="KW-0004">4Fe-4S</keyword>
<dbReference type="NCBIfam" id="TIGR00216">
    <property type="entry name" value="ispH_lytB"/>
    <property type="match status" value="1"/>
</dbReference>
<evidence type="ECO:0000256" key="3">
    <source>
        <dbReference type="ARBA" id="ARBA00022723"/>
    </source>
</evidence>
<reference evidence="6" key="1">
    <citation type="journal article" date="2020" name="mSystems">
        <title>Genome- and Community-Level Interaction Insights into Carbon Utilization and Element Cycling Functions of Hydrothermarchaeota in Hydrothermal Sediment.</title>
        <authorList>
            <person name="Zhou Z."/>
            <person name="Liu Y."/>
            <person name="Xu W."/>
            <person name="Pan J."/>
            <person name="Luo Z.H."/>
            <person name="Li M."/>
        </authorList>
    </citation>
    <scope>NUCLEOTIDE SEQUENCE [LARGE SCALE GENOMIC DNA]</scope>
    <source>
        <strain evidence="6">SpSt-747</strain>
    </source>
</reference>
<evidence type="ECO:0000256" key="1">
    <source>
        <dbReference type="ARBA" id="ARBA00001966"/>
    </source>
</evidence>
<dbReference type="GO" id="GO:0046872">
    <property type="term" value="F:metal ion binding"/>
    <property type="evidence" value="ECO:0007669"/>
    <property type="project" value="UniProtKB-KW"/>
</dbReference>
<keyword evidence="6" id="KW-0560">Oxidoreductase</keyword>
<proteinExistence type="predicted"/>
<dbReference type="GO" id="GO:0019288">
    <property type="term" value="P:isopentenyl diphosphate biosynthetic process, methylerythritol 4-phosphate pathway"/>
    <property type="evidence" value="ECO:0007669"/>
    <property type="project" value="InterPro"/>
</dbReference>
<keyword evidence="5" id="KW-0411">Iron-sulfur</keyword>
<dbReference type="EMBL" id="DTFV01000115">
    <property type="protein sequence ID" value="HGI31192.1"/>
    <property type="molecule type" value="Genomic_DNA"/>
</dbReference>
<dbReference type="PANTHER" id="PTHR30426">
    <property type="entry name" value="4-HYDROXY-3-METHYLBUT-2-ENYL DIPHOSPHATE REDUCTASE"/>
    <property type="match status" value="1"/>
</dbReference>
<sequence>MRVRVATSFGFCKGVRQAFALAERSFELGSPVYLLGELVHNHDAMETFRARGARIVENPEEIPSGAVVVTRSHGIPKDVREELLKKNVTIVDTTCSKVKRVQVLARQLEEEGYHLVVFGKASHPEVQALLSVLKKQAQVVAAPEEWQRVFAADHQGPFAVLAQTTFPSILLRQFENWIREQSLSGVRIMYTLCDETEKRQRELEQNLEQNPEDVVIVVGGKHSANTCSLFVLARRRGVPVFWVENATELRSLSLPKKASFFVTSGTSTPDWVVQEIVAYLRSL</sequence>
<keyword evidence="3" id="KW-0479">Metal-binding</keyword>
<protein>
    <submittedName>
        <fullName evidence="6">4-hydroxy-3-methylbut-2-enyl diphosphate reductase</fullName>
        <ecNumber evidence="6">1.17.7.4</ecNumber>
    </submittedName>
</protein>
<comment type="cofactor">
    <cofactor evidence="1">
        <name>[4Fe-4S] cluster</name>
        <dbReference type="ChEBI" id="CHEBI:49883"/>
    </cofactor>
</comment>
<dbReference type="EC" id="1.17.7.4" evidence="6"/>
<evidence type="ECO:0000256" key="4">
    <source>
        <dbReference type="ARBA" id="ARBA00023004"/>
    </source>
</evidence>
<dbReference type="CDD" id="cd13944">
    <property type="entry name" value="lytB_ispH"/>
    <property type="match status" value="1"/>
</dbReference>
<dbReference type="Pfam" id="PF02401">
    <property type="entry name" value="LYTB"/>
    <property type="match status" value="1"/>
</dbReference>
<dbReference type="Gene3D" id="3.40.1010.20">
    <property type="entry name" value="4-hydroxy-3-methylbut-2-enyl diphosphate reductase, catalytic domain"/>
    <property type="match status" value="2"/>
</dbReference>
<dbReference type="Gene3D" id="3.40.50.11270">
    <property type="match status" value="1"/>
</dbReference>
<name>A0A7V3YHG7_9BACT</name>
<dbReference type="GO" id="GO:0051745">
    <property type="term" value="F:4-hydroxy-3-methylbut-2-enyl diphosphate reductase activity"/>
    <property type="evidence" value="ECO:0007669"/>
    <property type="project" value="UniProtKB-EC"/>
</dbReference>